<accession>A0A1P8UMN3</accession>
<proteinExistence type="predicted"/>
<dbReference type="KEGG" id="paby:Ga0080574_TMP330"/>
<keyword evidence="2" id="KW-1185">Reference proteome</keyword>
<dbReference type="EMBL" id="CP015091">
    <property type="protein sequence ID" value="APZ50664.1"/>
    <property type="molecule type" value="Genomic_DNA"/>
</dbReference>
<geneLocation type="plasmid" evidence="2">
    <name>ppaby1</name>
</geneLocation>
<evidence type="ECO:0000313" key="1">
    <source>
        <dbReference type="EMBL" id="APZ50664.1"/>
    </source>
</evidence>
<reference evidence="1 2" key="1">
    <citation type="submission" date="2016-04" db="EMBL/GenBank/DDBJ databases">
        <title>Deep-sea bacteria in the southern Pacific.</title>
        <authorList>
            <person name="Tang K."/>
        </authorList>
    </citation>
    <scope>NUCLEOTIDE SEQUENCE [LARGE SCALE GENOMIC DNA]</scope>
    <source>
        <strain evidence="1 2">JLT2014</strain>
        <plasmid evidence="2">ppaby1</plasmid>
    </source>
</reference>
<gene>
    <name evidence="1" type="ORF">Ga0080574_TMP330</name>
</gene>
<protein>
    <submittedName>
        <fullName evidence="1">Uncharacterized protein</fullName>
    </submittedName>
</protein>
<dbReference type="AlphaFoldDB" id="A0A1P8UMN3"/>
<dbReference type="Proteomes" id="UP000187059">
    <property type="component" value="Plasmid pPABY1"/>
</dbReference>
<keyword evidence="1" id="KW-0614">Plasmid</keyword>
<organism evidence="1 2">
    <name type="scientific">Salipiger abyssi</name>
    <dbReference type="NCBI Taxonomy" id="1250539"/>
    <lineage>
        <taxon>Bacteria</taxon>
        <taxon>Pseudomonadati</taxon>
        <taxon>Pseudomonadota</taxon>
        <taxon>Alphaproteobacteria</taxon>
        <taxon>Rhodobacterales</taxon>
        <taxon>Roseobacteraceae</taxon>
        <taxon>Salipiger</taxon>
    </lineage>
</organism>
<evidence type="ECO:0000313" key="2">
    <source>
        <dbReference type="Proteomes" id="UP000187059"/>
    </source>
</evidence>
<name>A0A1P8UMN3_9RHOB</name>
<sequence length="76" mass="8876">MSGRRLWKRRRRHHESADTFARGARSPILDRVPHRGCDGHVLEGLIRSFPVGFRIPLRCVAQMRHIAHRCAARRVE</sequence>